<name>A0A6J7ENW1_9ZZZZ</name>
<organism evidence="1">
    <name type="scientific">freshwater metagenome</name>
    <dbReference type="NCBI Taxonomy" id="449393"/>
    <lineage>
        <taxon>unclassified sequences</taxon>
        <taxon>metagenomes</taxon>
        <taxon>ecological metagenomes</taxon>
    </lineage>
</organism>
<sequence>MRNDRIAADEVAELLDGVTGLAVQAVGELRAGQVEPRPAGCSSGRGCANPAICRCDP</sequence>
<dbReference type="EMBL" id="CAFBLQ010000217">
    <property type="protein sequence ID" value="CAB4882864.1"/>
    <property type="molecule type" value="Genomic_DNA"/>
</dbReference>
<protein>
    <submittedName>
        <fullName evidence="1">Unannotated protein</fullName>
    </submittedName>
</protein>
<gene>
    <name evidence="1" type="ORF">UFOPK3423_01522</name>
</gene>
<dbReference type="AlphaFoldDB" id="A0A6J7ENW1"/>
<accession>A0A6J7ENW1</accession>
<evidence type="ECO:0000313" key="1">
    <source>
        <dbReference type="EMBL" id="CAB4882864.1"/>
    </source>
</evidence>
<proteinExistence type="predicted"/>
<reference evidence="1" key="1">
    <citation type="submission" date="2020-05" db="EMBL/GenBank/DDBJ databases">
        <authorList>
            <person name="Chiriac C."/>
            <person name="Salcher M."/>
            <person name="Ghai R."/>
            <person name="Kavagutti S V."/>
        </authorList>
    </citation>
    <scope>NUCLEOTIDE SEQUENCE</scope>
</reference>